<dbReference type="PANTHER" id="PTHR12756:SF11">
    <property type="entry name" value="CYTOSOLIC CARBOXYPEPTIDASE 1"/>
    <property type="match status" value="1"/>
</dbReference>
<evidence type="ECO:0000256" key="1">
    <source>
        <dbReference type="ARBA" id="ARBA00001947"/>
    </source>
</evidence>
<protein>
    <recommendedName>
        <fullName evidence="3">Peptidase M14 domain-containing protein</fullName>
    </recommendedName>
</protein>
<sequence>MARPSRSRRKNKGCPVNDIHVNTIHIDCEFDSGNIEVLSISGASARLALRKDHMSQFAQWFHFRVSGASGRELELKITGLNQSAYPGGWSDYDACVSEDREYWGRARSTFDKDEDGGTLTIRYAGDSDVAWFAYFAPYSMERHHDLVSEAALSEGVSYRRLGTTLDGQPVDCLDMGEGETQVWLYARQHPGESMAEWWMEGALECLTDPADPVGRTLRQKCTLHIVPNCNPDGSRRGHLRTNAVGTNLNREWDTPTAEKSPEVLCIRNAMDKTGVHFAMDVHGDEAIPAVFLAGFEGIPSLADGQLEKYEKYQSILDRRTPDFQMKLGYGKTPAGTANLSMSTTQLASRFGCCSMTLEMPFKDNHELPDPEQGWSPERSKLLARDCLAALVEWLD</sequence>
<evidence type="ECO:0000259" key="3">
    <source>
        <dbReference type="PROSITE" id="PS52035"/>
    </source>
</evidence>
<dbReference type="CDD" id="cd06234">
    <property type="entry name" value="M14_PaCCP-like"/>
    <property type="match status" value="1"/>
</dbReference>
<name>A0A6L7GJN2_9SPHN</name>
<comment type="cofactor">
    <cofactor evidence="1">
        <name>Zn(2+)</name>
        <dbReference type="ChEBI" id="CHEBI:29105"/>
    </cofactor>
</comment>
<dbReference type="OrthoDB" id="5490902at2"/>
<dbReference type="Pfam" id="PF18027">
    <property type="entry name" value="Pepdidase_M14_N"/>
    <property type="match status" value="1"/>
</dbReference>
<keyword evidence="5" id="KW-1185">Reference proteome</keyword>
<dbReference type="PANTHER" id="PTHR12756">
    <property type="entry name" value="CYTOSOLIC CARBOXYPEPTIDASE"/>
    <property type="match status" value="1"/>
</dbReference>
<gene>
    <name evidence="4" type="ORF">GRI44_12255</name>
</gene>
<dbReference type="GO" id="GO:0004181">
    <property type="term" value="F:metallocarboxypeptidase activity"/>
    <property type="evidence" value="ECO:0007669"/>
    <property type="project" value="InterPro"/>
</dbReference>
<dbReference type="GO" id="GO:0008270">
    <property type="term" value="F:zinc ion binding"/>
    <property type="evidence" value="ECO:0007669"/>
    <property type="project" value="InterPro"/>
</dbReference>
<proteinExistence type="inferred from homology"/>
<dbReference type="EMBL" id="WTYU01000002">
    <property type="protein sequence ID" value="MXP15524.1"/>
    <property type="molecule type" value="Genomic_DNA"/>
</dbReference>
<accession>A0A6L7GJN2</accession>
<feature type="domain" description="Peptidase M14" evidence="3">
    <location>
        <begin position="136"/>
        <end position="395"/>
    </location>
</feature>
<evidence type="ECO:0000313" key="4">
    <source>
        <dbReference type="EMBL" id="MXP15524.1"/>
    </source>
</evidence>
<feature type="active site" description="Proton donor/acceptor" evidence="2">
    <location>
        <position position="358"/>
    </location>
</feature>
<dbReference type="GO" id="GO:0006508">
    <property type="term" value="P:proteolysis"/>
    <property type="evidence" value="ECO:0007669"/>
    <property type="project" value="InterPro"/>
</dbReference>
<dbReference type="Gene3D" id="2.60.40.3120">
    <property type="match status" value="1"/>
</dbReference>
<dbReference type="Gene3D" id="3.40.630.10">
    <property type="entry name" value="Zn peptidases"/>
    <property type="match status" value="1"/>
</dbReference>
<dbReference type="Pfam" id="PF00246">
    <property type="entry name" value="Peptidase_M14"/>
    <property type="match status" value="1"/>
</dbReference>
<evidence type="ECO:0000256" key="2">
    <source>
        <dbReference type="PROSITE-ProRule" id="PRU01379"/>
    </source>
</evidence>
<dbReference type="InterPro" id="IPR050821">
    <property type="entry name" value="Cytosolic_carboxypeptidase"/>
</dbReference>
<dbReference type="Proteomes" id="UP000473531">
    <property type="component" value="Unassembled WGS sequence"/>
</dbReference>
<dbReference type="InterPro" id="IPR040626">
    <property type="entry name" value="Pepdidase_M14_N"/>
</dbReference>
<dbReference type="AlphaFoldDB" id="A0A6L7GJN2"/>
<dbReference type="InterPro" id="IPR000834">
    <property type="entry name" value="Peptidase_M14"/>
</dbReference>
<organism evidence="4 5">
    <name type="scientific">Allopontixanthobacter confluentis</name>
    <dbReference type="NCBI Taxonomy" id="1849021"/>
    <lineage>
        <taxon>Bacteria</taxon>
        <taxon>Pseudomonadati</taxon>
        <taxon>Pseudomonadota</taxon>
        <taxon>Alphaproteobacteria</taxon>
        <taxon>Sphingomonadales</taxon>
        <taxon>Erythrobacteraceae</taxon>
        <taxon>Allopontixanthobacter</taxon>
    </lineage>
</organism>
<evidence type="ECO:0000313" key="5">
    <source>
        <dbReference type="Proteomes" id="UP000473531"/>
    </source>
</evidence>
<reference evidence="4 5" key="1">
    <citation type="submission" date="2019-12" db="EMBL/GenBank/DDBJ databases">
        <title>Genomic-based taxomic classification of the family Erythrobacteraceae.</title>
        <authorList>
            <person name="Xu L."/>
        </authorList>
    </citation>
    <scope>NUCLEOTIDE SEQUENCE [LARGE SCALE GENOMIC DNA]</scope>
    <source>
        <strain evidence="4 5">KCTC 52259</strain>
    </source>
</reference>
<dbReference type="SUPFAM" id="SSF53187">
    <property type="entry name" value="Zn-dependent exopeptidases"/>
    <property type="match status" value="1"/>
</dbReference>
<dbReference type="PROSITE" id="PS52035">
    <property type="entry name" value="PEPTIDASE_M14"/>
    <property type="match status" value="1"/>
</dbReference>
<comment type="similarity">
    <text evidence="2">Belongs to the peptidase M14 family.</text>
</comment>
<comment type="caution">
    <text evidence="4">The sequence shown here is derived from an EMBL/GenBank/DDBJ whole genome shotgun (WGS) entry which is preliminary data.</text>
</comment>